<dbReference type="EMBL" id="UYRU01090115">
    <property type="protein sequence ID" value="VDN37054.1"/>
    <property type="molecule type" value="Genomic_DNA"/>
</dbReference>
<feature type="non-terminal residue" evidence="1">
    <location>
        <position position="196"/>
    </location>
</feature>
<keyword evidence="2" id="KW-1185">Reference proteome</keyword>
<protein>
    <submittedName>
        <fullName evidence="1">Uncharacterized protein</fullName>
    </submittedName>
</protein>
<organism evidence="1 2">
    <name type="scientific">Dibothriocephalus latus</name>
    <name type="common">Fish tapeworm</name>
    <name type="synonym">Diphyllobothrium latum</name>
    <dbReference type="NCBI Taxonomy" id="60516"/>
    <lineage>
        <taxon>Eukaryota</taxon>
        <taxon>Metazoa</taxon>
        <taxon>Spiralia</taxon>
        <taxon>Lophotrochozoa</taxon>
        <taxon>Platyhelminthes</taxon>
        <taxon>Cestoda</taxon>
        <taxon>Eucestoda</taxon>
        <taxon>Diphyllobothriidea</taxon>
        <taxon>Diphyllobothriidae</taxon>
        <taxon>Dibothriocephalus</taxon>
    </lineage>
</organism>
<evidence type="ECO:0000313" key="2">
    <source>
        <dbReference type="Proteomes" id="UP000281553"/>
    </source>
</evidence>
<dbReference type="AlphaFoldDB" id="A0A3P7N3W9"/>
<proteinExistence type="predicted"/>
<reference evidence="1 2" key="1">
    <citation type="submission" date="2018-11" db="EMBL/GenBank/DDBJ databases">
        <authorList>
            <consortium name="Pathogen Informatics"/>
        </authorList>
    </citation>
    <scope>NUCLEOTIDE SEQUENCE [LARGE SCALE GENOMIC DNA]</scope>
</reference>
<evidence type="ECO:0000313" key="1">
    <source>
        <dbReference type="EMBL" id="VDN37054.1"/>
    </source>
</evidence>
<name>A0A3P7N3W9_DIBLA</name>
<gene>
    <name evidence="1" type="ORF">DILT_LOCUS17215</name>
</gene>
<accession>A0A3P7N3W9</accession>
<dbReference type="Proteomes" id="UP000281553">
    <property type="component" value="Unassembled WGS sequence"/>
</dbReference>
<sequence length="196" mass="21577">MPGPRLLQSQWIQKKIFTETFEAGFKITSAKLDGVDCKACATTPAEVKTDIECYNQSETSKVHFIIDDRKKYTEVQFMVKDVAKAKYTIGNDGNLVEKKQLRSEETVPTGGPIEQTNFPLPFVPDAMQLIPTETVGDTVNSRAAAVPVVVKEACKKTAEAPAEAKTNCFEVSTRLFPVTVKAKMESTNRILTLEGA</sequence>